<dbReference type="PANTHER" id="PTHR34129">
    <property type="entry name" value="BLR1139 PROTEIN"/>
    <property type="match status" value="1"/>
</dbReference>
<dbReference type="Pfam" id="PF06108">
    <property type="entry name" value="DUF952"/>
    <property type="match status" value="1"/>
</dbReference>
<dbReference type="AlphaFoldDB" id="A0A316UHS8"/>
<dbReference type="InterPro" id="IPR009297">
    <property type="entry name" value="DUF952"/>
</dbReference>
<evidence type="ECO:0000313" key="1">
    <source>
        <dbReference type="EMBL" id="PWN24846.1"/>
    </source>
</evidence>
<organism evidence="1 2">
    <name type="scientific">Jaminaea rosea</name>
    <dbReference type="NCBI Taxonomy" id="1569628"/>
    <lineage>
        <taxon>Eukaryota</taxon>
        <taxon>Fungi</taxon>
        <taxon>Dikarya</taxon>
        <taxon>Basidiomycota</taxon>
        <taxon>Ustilaginomycotina</taxon>
        <taxon>Exobasidiomycetes</taxon>
        <taxon>Microstromatales</taxon>
        <taxon>Microstromatales incertae sedis</taxon>
        <taxon>Jaminaea</taxon>
    </lineage>
</organism>
<gene>
    <name evidence="1" type="ORF">BDZ90DRAFT_234789</name>
</gene>
<keyword evidence="2" id="KW-1185">Reference proteome</keyword>
<evidence type="ECO:0008006" key="3">
    <source>
        <dbReference type="Google" id="ProtNLM"/>
    </source>
</evidence>
<dbReference type="RefSeq" id="XP_025359458.1">
    <property type="nucleotide sequence ID" value="XM_025507146.1"/>
</dbReference>
<dbReference type="Gene3D" id="3.20.170.20">
    <property type="entry name" value="Protein of unknown function DUF952"/>
    <property type="match status" value="1"/>
</dbReference>
<sequence length="128" mass="14237">MANPRSATHLYKILTPSDYAALPTTPSSSWTGASIDLSDGFIHLSTSRQLAGTLSRFFSTEPEVWICGVERQRLGPEDGESPRLRWEEAAGTVFAHVYGTLSPAEDFTIRHKVERGRDGEWVLPELTF</sequence>
<accession>A0A316UHS8</accession>
<dbReference type="EMBL" id="KZ819679">
    <property type="protein sequence ID" value="PWN24846.1"/>
    <property type="molecule type" value="Genomic_DNA"/>
</dbReference>
<dbReference type="GeneID" id="37028969"/>
<evidence type="ECO:0000313" key="2">
    <source>
        <dbReference type="Proteomes" id="UP000245884"/>
    </source>
</evidence>
<reference evidence="1 2" key="1">
    <citation type="journal article" date="2018" name="Mol. Biol. Evol.">
        <title>Broad Genomic Sampling Reveals a Smut Pathogenic Ancestry of the Fungal Clade Ustilaginomycotina.</title>
        <authorList>
            <person name="Kijpornyongpan T."/>
            <person name="Mondo S.J."/>
            <person name="Barry K."/>
            <person name="Sandor L."/>
            <person name="Lee J."/>
            <person name="Lipzen A."/>
            <person name="Pangilinan J."/>
            <person name="LaButti K."/>
            <person name="Hainaut M."/>
            <person name="Henrissat B."/>
            <person name="Grigoriev I.V."/>
            <person name="Spatafora J.W."/>
            <person name="Aime M.C."/>
        </authorList>
    </citation>
    <scope>NUCLEOTIDE SEQUENCE [LARGE SCALE GENOMIC DNA]</scope>
    <source>
        <strain evidence="1 2">MCA 5214</strain>
    </source>
</reference>
<dbReference type="SUPFAM" id="SSF56399">
    <property type="entry name" value="ADP-ribosylation"/>
    <property type="match status" value="1"/>
</dbReference>
<dbReference type="PANTHER" id="PTHR34129:SF1">
    <property type="entry name" value="DUF952 DOMAIN-CONTAINING PROTEIN"/>
    <property type="match status" value="1"/>
</dbReference>
<protein>
    <recommendedName>
        <fullName evidence="3">DUF952-domain-containing protein</fullName>
    </recommendedName>
</protein>
<dbReference type="Proteomes" id="UP000245884">
    <property type="component" value="Unassembled WGS sequence"/>
</dbReference>
<dbReference type="OrthoDB" id="3335358at2759"/>
<proteinExistence type="predicted"/>
<name>A0A316UHS8_9BASI</name>